<dbReference type="EMBL" id="DTGR01000068">
    <property type="protein sequence ID" value="HHS28929.1"/>
    <property type="molecule type" value="Genomic_DNA"/>
</dbReference>
<organism evidence="2">
    <name type="scientific">Desulfobacca acetoxidans</name>
    <dbReference type="NCBI Taxonomy" id="60893"/>
    <lineage>
        <taxon>Bacteria</taxon>
        <taxon>Pseudomonadati</taxon>
        <taxon>Thermodesulfobacteriota</taxon>
        <taxon>Desulfobaccia</taxon>
        <taxon>Desulfobaccales</taxon>
        <taxon>Desulfobaccaceae</taxon>
        <taxon>Desulfobacca</taxon>
    </lineage>
</organism>
<accession>A0A7V6DP96</accession>
<dbReference type="InterPro" id="IPR003607">
    <property type="entry name" value="HD/PDEase_dom"/>
</dbReference>
<reference evidence="2" key="1">
    <citation type="journal article" date="2020" name="mSystems">
        <title>Genome- and Community-Level Interaction Insights into Carbon Utilization and Element Cycling Functions of Hydrothermarchaeota in Hydrothermal Sediment.</title>
        <authorList>
            <person name="Zhou Z."/>
            <person name="Liu Y."/>
            <person name="Xu W."/>
            <person name="Pan J."/>
            <person name="Luo Z.H."/>
            <person name="Li M."/>
        </authorList>
    </citation>
    <scope>NUCLEOTIDE SEQUENCE [LARGE SCALE GENOMIC DNA]</scope>
    <source>
        <strain evidence="2">SpSt-767</strain>
    </source>
</reference>
<gene>
    <name evidence="2" type="ORF">ENV52_04425</name>
</gene>
<dbReference type="CDD" id="cd00077">
    <property type="entry name" value="HDc"/>
    <property type="match status" value="1"/>
</dbReference>
<dbReference type="SMART" id="SM00471">
    <property type="entry name" value="HDc"/>
    <property type="match status" value="1"/>
</dbReference>
<name>A0A7V6DP96_9BACT</name>
<sequence length="200" mass="22479">MSTLFKQPAIPSPGDCLALMAAYGMLPNIREHSLMVRDVALFLGTFLVEAGFTLRLDLIEAGALLHDLGKTYCLGTSLNHAEWGAQAVNDAGYPEVAQVVREHIFLEIPSDDSRPIREAEVVNYADKRVLHSRVVTLADRFADLFVRYGKSHEAKSRIAGLEQGARRLEAKLFRPLTLHPMDLLELNDTRRKLWPNCAWR</sequence>
<dbReference type="NCBIfam" id="TIGR00277">
    <property type="entry name" value="HDIG"/>
    <property type="match status" value="1"/>
</dbReference>
<evidence type="ECO:0000259" key="1">
    <source>
        <dbReference type="SMART" id="SM00471"/>
    </source>
</evidence>
<dbReference type="SUPFAM" id="SSF109604">
    <property type="entry name" value="HD-domain/PDEase-like"/>
    <property type="match status" value="1"/>
</dbReference>
<dbReference type="InterPro" id="IPR006674">
    <property type="entry name" value="HD_domain"/>
</dbReference>
<evidence type="ECO:0000313" key="2">
    <source>
        <dbReference type="EMBL" id="HHS28929.1"/>
    </source>
</evidence>
<feature type="domain" description="HD/PDEase" evidence="1">
    <location>
        <begin position="25"/>
        <end position="134"/>
    </location>
</feature>
<dbReference type="InterPro" id="IPR006675">
    <property type="entry name" value="HDIG_dom"/>
</dbReference>
<proteinExistence type="predicted"/>
<protein>
    <submittedName>
        <fullName evidence="2">HD domain-containing protein</fullName>
    </submittedName>
</protein>
<dbReference type="AlphaFoldDB" id="A0A7V6DP96"/>
<dbReference type="Gene3D" id="1.10.3210.10">
    <property type="entry name" value="Hypothetical protein af1432"/>
    <property type="match status" value="1"/>
</dbReference>
<comment type="caution">
    <text evidence="2">The sequence shown here is derived from an EMBL/GenBank/DDBJ whole genome shotgun (WGS) entry which is preliminary data.</text>
</comment>
<dbReference type="Pfam" id="PF01966">
    <property type="entry name" value="HD"/>
    <property type="match status" value="1"/>
</dbReference>